<dbReference type="RefSeq" id="WP_377128920.1">
    <property type="nucleotide sequence ID" value="NZ_JBHRSD010000048.1"/>
</dbReference>
<evidence type="ECO:0000256" key="3">
    <source>
        <dbReference type="ARBA" id="ARBA00022692"/>
    </source>
</evidence>
<evidence type="ECO:0000256" key="1">
    <source>
        <dbReference type="ARBA" id="ARBA00004370"/>
    </source>
</evidence>
<dbReference type="PROSITE" id="PS50895">
    <property type="entry name" value="SURF1"/>
    <property type="match status" value="1"/>
</dbReference>
<accession>A0ABV7CQT2</accession>
<gene>
    <name evidence="7" type="ORF">ACFOEE_20295</name>
</gene>
<evidence type="ECO:0000313" key="7">
    <source>
        <dbReference type="EMBL" id="MFC3034853.1"/>
    </source>
</evidence>
<protein>
    <recommendedName>
        <fullName evidence="6">SURF1-like protein</fullName>
    </recommendedName>
</protein>
<sequence length="235" mass="26441">MEKEYSPKRSLSWLKMSVMLVCLGCLGLAWWQYQRGVEKQQLLQHSESAVTVAALHANAAVTELHGKHVNIQGRWLSSQYWLLDNQTLQGQPGYDVIVPMLLSNNQVVLVVLGFVAANDRTILPELNLFGLPDELAVTLKARDLKGFTLAKQPVLDERFPQVIQYLDLSFFQQFIPYPLVSAVAYAQQPPLAFVTPHFQLSVMTPQKHFAYALQWALLAIAAVVVGGSLMRQLRR</sequence>
<dbReference type="PANTHER" id="PTHR23427:SF2">
    <property type="entry name" value="SURFEIT LOCUS PROTEIN 1"/>
    <property type="match status" value="1"/>
</dbReference>
<dbReference type="InterPro" id="IPR002994">
    <property type="entry name" value="Surf1/Shy1"/>
</dbReference>
<evidence type="ECO:0000256" key="2">
    <source>
        <dbReference type="ARBA" id="ARBA00007165"/>
    </source>
</evidence>
<dbReference type="InterPro" id="IPR045214">
    <property type="entry name" value="Surf1/Surf4"/>
</dbReference>
<dbReference type="Pfam" id="PF02104">
    <property type="entry name" value="SURF1"/>
    <property type="match status" value="1"/>
</dbReference>
<evidence type="ECO:0000256" key="6">
    <source>
        <dbReference type="RuleBase" id="RU363076"/>
    </source>
</evidence>
<organism evidence="7 8">
    <name type="scientific">Pseudoalteromonas fenneropenaei</name>
    <dbReference type="NCBI Taxonomy" id="1737459"/>
    <lineage>
        <taxon>Bacteria</taxon>
        <taxon>Pseudomonadati</taxon>
        <taxon>Pseudomonadota</taxon>
        <taxon>Gammaproteobacteria</taxon>
        <taxon>Alteromonadales</taxon>
        <taxon>Pseudoalteromonadaceae</taxon>
        <taxon>Pseudoalteromonas</taxon>
    </lineage>
</organism>
<name>A0ABV7CQT2_9GAMM</name>
<evidence type="ECO:0000256" key="4">
    <source>
        <dbReference type="ARBA" id="ARBA00022989"/>
    </source>
</evidence>
<dbReference type="Proteomes" id="UP001595453">
    <property type="component" value="Unassembled WGS sequence"/>
</dbReference>
<comment type="subcellular location">
    <subcellularLocation>
        <location evidence="6">Cell membrane</location>
        <topology evidence="6">Multi-pass membrane protein</topology>
    </subcellularLocation>
    <subcellularLocation>
        <location evidence="1">Membrane</location>
    </subcellularLocation>
</comment>
<evidence type="ECO:0000313" key="8">
    <source>
        <dbReference type="Proteomes" id="UP001595453"/>
    </source>
</evidence>
<keyword evidence="6" id="KW-1003">Cell membrane</keyword>
<comment type="caution">
    <text evidence="7">The sequence shown here is derived from an EMBL/GenBank/DDBJ whole genome shotgun (WGS) entry which is preliminary data.</text>
</comment>
<keyword evidence="8" id="KW-1185">Reference proteome</keyword>
<dbReference type="EMBL" id="JBHRSD010000048">
    <property type="protein sequence ID" value="MFC3034853.1"/>
    <property type="molecule type" value="Genomic_DNA"/>
</dbReference>
<dbReference type="PANTHER" id="PTHR23427">
    <property type="entry name" value="SURFEIT LOCUS PROTEIN"/>
    <property type="match status" value="1"/>
</dbReference>
<feature type="transmembrane region" description="Helical" evidence="6">
    <location>
        <begin position="209"/>
        <end position="230"/>
    </location>
</feature>
<keyword evidence="5 6" id="KW-0472">Membrane</keyword>
<reference evidence="8" key="1">
    <citation type="journal article" date="2019" name="Int. J. Syst. Evol. Microbiol.">
        <title>The Global Catalogue of Microorganisms (GCM) 10K type strain sequencing project: providing services to taxonomists for standard genome sequencing and annotation.</title>
        <authorList>
            <consortium name="The Broad Institute Genomics Platform"/>
            <consortium name="The Broad Institute Genome Sequencing Center for Infectious Disease"/>
            <person name="Wu L."/>
            <person name="Ma J."/>
        </authorList>
    </citation>
    <scope>NUCLEOTIDE SEQUENCE [LARGE SCALE GENOMIC DNA]</scope>
    <source>
        <strain evidence="8">KCTC 42730</strain>
    </source>
</reference>
<keyword evidence="4 6" id="KW-1133">Transmembrane helix</keyword>
<feature type="transmembrane region" description="Helical" evidence="6">
    <location>
        <begin position="12"/>
        <end position="33"/>
    </location>
</feature>
<evidence type="ECO:0000256" key="5">
    <source>
        <dbReference type="ARBA" id="ARBA00023136"/>
    </source>
</evidence>
<dbReference type="CDD" id="cd06662">
    <property type="entry name" value="SURF1"/>
    <property type="match status" value="1"/>
</dbReference>
<comment type="similarity">
    <text evidence="2 6">Belongs to the SURF1 family.</text>
</comment>
<keyword evidence="3 6" id="KW-0812">Transmembrane</keyword>
<proteinExistence type="inferred from homology"/>